<dbReference type="PANTHER" id="PTHR43685">
    <property type="entry name" value="GLYCOSYLTRANSFERASE"/>
    <property type="match status" value="1"/>
</dbReference>
<sequence length="337" mass="37895">MSPRATVMIPVYNGALNLPETIQSLEAQTFKDFEVIFADDKSEDDSLELLSAFAAKDHRVRVLSLQKNLGDAPKVLNEIIKHSRGDYLVYSSQDDLYSPDWIERMVTRADETGADAVIPDLVFLGLSSPSLVGVHGDRSVVLTNREAVTFALDTVIPGNALLRASVVKKIMYPNIGAWADAYASKLFFLSCNKVAFCDGVFYYRRGNPEAITQKISTKIFDAPMADIFTARMLRDNDFDPRLTARMVLRAFEQVFMLSAYVWPVKTDDQRMMEAKIREYLEIFASQEIADMLAKGGLSARDKFLRYGATNRYGVFRLALVVFNAAKVAKTVLLRIRR</sequence>
<protein>
    <recommendedName>
        <fullName evidence="1">Glycosyltransferase 2-like domain-containing protein</fullName>
    </recommendedName>
</protein>
<dbReference type="InterPro" id="IPR029044">
    <property type="entry name" value="Nucleotide-diphossugar_trans"/>
</dbReference>
<evidence type="ECO:0000259" key="1">
    <source>
        <dbReference type="Pfam" id="PF00535"/>
    </source>
</evidence>
<gene>
    <name evidence="2" type="ORF">GCM10007925_03850</name>
</gene>
<dbReference type="CDD" id="cd00761">
    <property type="entry name" value="Glyco_tranf_GTA_type"/>
    <property type="match status" value="1"/>
</dbReference>
<keyword evidence="3" id="KW-1185">Reference proteome</keyword>
<accession>A0ABQ5Z7B7</accession>
<dbReference type="Proteomes" id="UP001156703">
    <property type="component" value="Unassembled WGS sequence"/>
</dbReference>
<comment type="caution">
    <text evidence="2">The sequence shown here is derived from an EMBL/GenBank/DDBJ whole genome shotgun (WGS) entry which is preliminary data.</text>
</comment>
<dbReference type="InterPro" id="IPR050834">
    <property type="entry name" value="Glycosyltransf_2"/>
</dbReference>
<name>A0ABQ5Z7B7_9SPHN</name>
<evidence type="ECO:0000313" key="3">
    <source>
        <dbReference type="Proteomes" id="UP001156703"/>
    </source>
</evidence>
<proteinExistence type="predicted"/>
<dbReference type="EMBL" id="BSOO01000003">
    <property type="protein sequence ID" value="GLR46674.1"/>
    <property type="molecule type" value="Genomic_DNA"/>
</dbReference>
<reference evidence="3" key="1">
    <citation type="journal article" date="2019" name="Int. J. Syst. Evol. Microbiol.">
        <title>The Global Catalogue of Microorganisms (GCM) 10K type strain sequencing project: providing services to taxonomists for standard genome sequencing and annotation.</title>
        <authorList>
            <consortium name="The Broad Institute Genomics Platform"/>
            <consortium name="The Broad Institute Genome Sequencing Center for Infectious Disease"/>
            <person name="Wu L."/>
            <person name="Ma J."/>
        </authorList>
    </citation>
    <scope>NUCLEOTIDE SEQUENCE [LARGE SCALE GENOMIC DNA]</scope>
    <source>
        <strain evidence="3">NBRC 102146</strain>
    </source>
</reference>
<dbReference type="RefSeq" id="WP_084184604.1">
    <property type="nucleotide sequence ID" value="NZ_BSOO01000003.1"/>
</dbReference>
<feature type="domain" description="Glycosyltransferase 2-like" evidence="1">
    <location>
        <begin position="6"/>
        <end position="168"/>
    </location>
</feature>
<evidence type="ECO:0000313" key="2">
    <source>
        <dbReference type="EMBL" id="GLR46674.1"/>
    </source>
</evidence>
<dbReference type="SUPFAM" id="SSF53448">
    <property type="entry name" value="Nucleotide-diphospho-sugar transferases"/>
    <property type="match status" value="1"/>
</dbReference>
<dbReference type="Pfam" id="PF00535">
    <property type="entry name" value="Glycos_transf_2"/>
    <property type="match status" value="1"/>
</dbReference>
<organism evidence="2 3">
    <name type="scientific">Sphingomonas astaxanthinifaciens DSM 22298</name>
    <dbReference type="NCBI Taxonomy" id="1123267"/>
    <lineage>
        <taxon>Bacteria</taxon>
        <taxon>Pseudomonadati</taxon>
        <taxon>Pseudomonadota</taxon>
        <taxon>Alphaproteobacteria</taxon>
        <taxon>Sphingomonadales</taxon>
        <taxon>Sphingomonadaceae</taxon>
        <taxon>Sphingomonas</taxon>
    </lineage>
</organism>
<dbReference type="Gene3D" id="3.90.550.10">
    <property type="entry name" value="Spore Coat Polysaccharide Biosynthesis Protein SpsA, Chain A"/>
    <property type="match status" value="1"/>
</dbReference>
<dbReference type="InterPro" id="IPR001173">
    <property type="entry name" value="Glyco_trans_2-like"/>
</dbReference>
<dbReference type="PANTHER" id="PTHR43685:SF2">
    <property type="entry name" value="GLYCOSYLTRANSFERASE 2-LIKE DOMAIN-CONTAINING PROTEIN"/>
    <property type="match status" value="1"/>
</dbReference>